<dbReference type="Proteomes" id="UP000829999">
    <property type="component" value="Chromosome 7"/>
</dbReference>
<dbReference type="OrthoDB" id="7469265at2759"/>
<evidence type="ECO:0000313" key="1">
    <source>
        <dbReference type="Proteomes" id="UP000829999"/>
    </source>
</evidence>
<proteinExistence type="predicted"/>
<sequence>MVYVEQPTSGVRWNWIGREQKRSLFSEEGLTGKTESDKEEWQCLKPTSAVRCNPTPICLTDDSLSQQVIKFTLINCTCDSVFVRFKYVMDKSYFRNIKVSPILPKKLCPGLPEVFTLIFKLVNQEEFRSGIYFKIGFDVYDNVPAESLCVPIVTEFKKQRCVIVSESVNIPPIYPWHLKRNDQHSSDYIHITLHDPFPYHLHIYKRVMDLSKDPIVTLHADGINTELVMHDVEQQVSTEAVVNTEIVTHKTEHKLLEHKPLETHKAESKTKASAMRIAERIMVHEAMASIVKVIIELALDTFMLESTYLHLQPHESTKIPVYLTKVERTGYHQCYYDLLFIDTITEEVAMKKTVKIYAEVLPHPIKVDPIILDMSKSSVKHGYCEDVFVITNTHKLYSAMIKIKLTTKMKKMFYVEPMETTIPGLCSVPFFVKFCSRDFLSVKPSEDLVHFTFKIIIRGYKAVYENVPPYFYEIIAPCAVEFKKVYDEKYFKETDDEN</sequence>
<name>A0A9R0DNS9_SPOFR</name>
<keyword evidence="1" id="KW-1185">Reference proteome</keyword>
<accession>A0A9R0DNS9</accession>
<dbReference type="RefSeq" id="XP_050550586.1">
    <property type="nucleotide sequence ID" value="XM_050694629.1"/>
</dbReference>
<dbReference type="AlphaFoldDB" id="A0A9R0DNS9"/>
<dbReference type="GeneID" id="118266333"/>
<protein>
    <submittedName>
        <fullName evidence="2">Uncharacterized protein LOC118266333</fullName>
    </submittedName>
</protein>
<gene>
    <name evidence="2" type="primary">LOC118266333</name>
</gene>
<reference evidence="2" key="1">
    <citation type="submission" date="2025-08" db="UniProtKB">
        <authorList>
            <consortium name="RefSeq"/>
        </authorList>
    </citation>
    <scope>IDENTIFICATION</scope>
    <source>
        <tissue evidence="2">Whole larval tissue</tissue>
    </source>
</reference>
<evidence type="ECO:0000313" key="2">
    <source>
        <dbReference type="RefSeq" id="XP_050550586.1"/>
    </source>
</evidence>
<organism evidence="1 2">
    <name type="scientific">Spodoptera frugiperda</name>
    <name type="common">Fall armyworm</name>
    <dbReference type="NCBI Taxonomy" id="7108"/>
    <lineage>
        <taxon>Eukaryota</taxon>
        <taxon>Metazoa</taxon>
        <taxon>Ecdysozoa</taxon>
        <taxon>Arthropoda</taxon>
        <taxon>Hexapoda</taxon>
        <taxon>Insecta</taxon>
        <taxon>Pterygota</taxon>
        <taxon>Neoptera</taxon>
        <taxon>Endopterygota</taxon>
        <taxon>Lepidoptera</taxon>
        <taxon>Glossata</taxon>
        <taxon>Ditrysia</taxon>
        <taxon>Noctuoidea</taxon>
        <taxon>Noctuidae</taxon>
        <taxon>Amphipyrinae</taxon>
        <taxon>Spodoptera</taxon>
    </lineage>
</organism>